<organism evidence="6 7">
    <name type="scientific">Allonocardiopsis opalescens</name>
    <dbReference type="NCBI Taxonomy" id="1144618"/>
    <lineage>
        <taxon>Bacteria</taxon>
        <taxon>Bacillati</taxon>
        <taxon>Actinomycetota</taxon>
        <taxon>Actinomycetes</taxon>
        <taxon>Streptosporangiales</taxon>
        <taxon>Allonocardiopsis</taxon>
    </lineage>
</organism>
<dbReference type="SUPFAM" id="SSF64288">
    <property type="entry name" value="Chorismate lyase-like"/>
    <property type="match status" value="1"/>
</dbReference>
<dbReference type="RefSeq" id="WP_106251052.1">
    <property type="nucleotide sequence ID" value="NZ_PVZC01000008.1"/>
</dbReference>
<keyword evidence="1" id="KW-0805">Transcription regulation</keyword>
<protein>
    <submittedName>
        <fullName evidence="6">GntR family transcriptional regulator</fullName>
    </submittedName>
</protein>
<dbReference type="InterPro" id="IPR036390">
    <property type="entry name" value="WH_DNA-bd_sf"/>
</dbReference>
<dbReference type="AlphaFoldDB" id="A0A2T0PXK5"/>
<dbReference type="Proteomes" id="UP000237846">
    <property type="component" value="Unassembled WGS sequence"/>
</dbReference>
<dbReference type="GO" id="GO:0003700">
    <property type="term" value="F:DNA-binding transcription factor activity"/>
    <property type="evidence" value="ECO:0007669"/>
    <property type="project" value="InterPro"/>
</dbReference>
<dbReference type="SMART" id="SM00345">
    <property type="entry name" value="HTH_GNTR"/>
    <property type="match status" value="1"/>
</dbReference>
<dbReference type="Pfam" id="PF07702">
    <property type="entry name" value="UTRA"/>
    <property type="match status" value="1"/>
</dbReference>
<dbReference type="InterPro" id="IPR036388">
    <property type="entry name" value="WH-like_DNA-bd_sf"/>
</dbReference>
<keyword evidence="3" id="KW-0804">Transcription</keyword>
<proteinExistence type="predicted"/>
<evidence type="ECO:0000313" key="7">
    <source>
        <dbReference type="Proteomes" id="UP000237846"/>
    </source>
</evidence>
<sequence>MSEKQRVADGLRRQILDGVYEVGNRVPSRNALAREYSTTVRPAHDALDLLKREGFLSGKVGSGHYVRKRWARRTLPQSWLPLGPSQIDIKGVPSPAEGTPNTESVRTEAPEAIARLLGIEPGAPVVKTNHLHSGENRPYMLRTQWEPGDIVLGTESAFPDEGAHRGRSVVERMRMLGHEVLYAQDAVVARYVEQSEAELLQLGTDTQVLTIVRIYRSAERPVNVTVEVMATADFQLVYDLPVDPAALR</sequence>
<dbReference type="OrthoDB" id="4532751at2"/>
<gene>
    <name evidence="6" type="ORF">CLV72_108269</name>
</gene>
<reference evidence="6 7" key="1">
    <citation type="submission" date="2018-03" db="EMBL/GenBank/DDBJ databases">
        <title>Genomic Encyclopedia of Archaeal and Bacterial Type Strains, Phase II (KMG-II): from individual species to whole genera.</title>
        <authorList>
            <person name="Goeker M."/>
        </authorList>
    </citation>
    <scope>NUCLEOTIDE SEQUENCE [LARGE SCALE GENOMIC DNA]</scope>
    <source>
        <strain evidence="6 7">DSM 45601</strain>
    </source>
</reference>
<dbReference type="PANTHER" id="PTHR44846:SF17">
    <property type="entry name" value="GNTR-FAMILY TRANSCRIPTIONAL REGULATOR"/>
    <property type="match status" value="1"/>
</dbReference>
<evidence type="ECO:0000256" key="1">
    <source>
        <dbReference type="ARBA" id="ARBA00023015"/>
    </source>
</evidence>
<dbReference type="Gene3D" id="1.10.10.10">
    <property type="entry name" value="Winged helix-like DNA-binding domain superfamily/Winged helix DNA-binding domain"/>
    <property type="match status" value="1"/>
</dbReference>
<dbReference type="Gene3D" id="3.40.1410.10">
    <property type="entry name" value="Chorismate lyase-like"/>
    <property type="match status" value="1"/>
</dbReference>
<dbReference type="GO" id="GO:0003677">
    <property type="term" value="F:DNA binding"/>
    <property type="evidence" value="ECO:0007669"/>
    <property type="project" value="UniProtKB-KW"/>
</dbReference>
<dbReference type="SMART" id="SM00866">
    <property type="entry name" value="UTRA"/>
    <property type="match status" value="1"/>
</dbReference>
<evidence type="ECO:0000256" key="4">
    <source>
        <dbReference type="SAM" id="MobiDB-lite"/>
    </source>
</evidence>
<name>A0A2T0PXK5_9ACTN</name>
<dbReference type="InterPro" id="IPR000524">
    <property type="entry name" value="Tscrpt_reg_HTH_GntR"/>
</dbReference>
<accession>A0A2T0PXK5</accession>
<evidence type="ECO:0000313" key="6">
    <source>
        <dbReference type="EMBL" id="PRX96262.1"/>
    </source>
</evidence>
<comment type="caution">
    <text evidence="6">The sequence shown here is derived from an EMBL/GenBank/DDBJ whole genome shotgun (WGS) entry which is preliminary data.</text>
</comment>
<dbReference type="InterPro" id="IPR028978">
    <property type="entry name" value="Chorismate_lyase_/UTRA_dom_sf"/>
</dbReference>
<dbReference type="Pfam" id="PF00392">
    <property type="entry name" value="GntR"/>
    <property type="match status" value="1"/>
</dbReference>
<feature type="region of interest" description="Disordered" evidence="4">
    <location>
        <begin position="86"/>
        <end position="105"/>
    </location>
</feature>
<dbReference type="GO" id="GO:0045892">
    <property type="term" value="P:negative regulation of DNA-templated transcription"/>
    <property type="evidence" value="ECO:0007669"/>
    <property type="project" value="TreeGrafter"/>
</dbReference>
<evidence type="ECO:0000256" key="2">
    <source>
        <dbReference type="ARBA" id="ARBA00023125"/>
    </source>
</evidence>
<dbReference type="EMBL" id="PVZC01000008">
    <property type="protein sequence ID" value="PRX96262.1"/>
    <property type="molecule type" value="Genomic_DNA"/>
</dbReference>
<dbReference type="PANTHER" id="PTHR44846">
    <property type="entry name" value="MANNOSYL-D-GLYCERATE TRANSPORT/METABOLISM SYSTEM REPRESSOR MNGR-RELATED"/>
    <property type="match status" value="1"/>
</dbReference>
<dbReference type="SUPFAM" id="SSF46785">
    <property type="entry name" value="Winged helix' DNA-binding domain"/>
    <property type="match status" value="1"/>
</dbReference>
<evidence type="ECO:0000256" key="3">
    <source>
        <dbReference type="ARBA" id="ARBA00023163"/>
    </source>
</evidence>
<evidence type="ECO:0000259" key="5">
    <source>
        <dbReference type="PROSITE" id="PS50949"/>
    </source>
</evidence>
<keyword evidence="2" id="KW-0238">DNA-binding</keyword>
<keyword evidence="7" id="KW-1185">Reference proteome</keyword>
<feature type="domain" description="HTH gntR-type" evidence="5">
    <location>
        <begin position="1"/>
        <end position="69"/>
    </location>
</feature>
<dbReference type="InterPro" id="IPR050679">
    <property type="entry name" value="Bact_HTH_transcr_reg"/>
</dbReference>
<dbReference type="PROSITE" id="PS50949">
    <property type="entry name" value="HTH_GNTR"/>
    <property type="match status" value="1"/>
</dbReference>
<dbReference type="InterPro" id="IPR011663">
    <property type="entry name" value="UTRA"/>
</dbReference>